<accession>A0ABT9Z0M7</accession>
<evidence type="ECO:0000256" key="1">
    <source>
        <dbReference type="ARBA" id="ARBA00009437"/>
    </source>
</evidence>
<dbReference type="EMBL" id="JAUSTZ010000003">
    <property type="protein sequence ID" value="MDQ0225803.1"/>
    <property type="molecule type" value="Genomic_DNA"/>
</dbReference>
<dbReference type="PRINTS" id="PR00039">
    <property type="entry name" value="HTHLYSR"/>
</dbReference>
<dbReference type="RefSeq" id="WP_174880114.1">
    <property type="nucleotide sequence ID" value="NZ_CADEPK010000101.1"/>
</dbReference>
<keyword evidence="4" id="KW-0804">Transcription</keyword>
<evidence type="ECO:0000256" key="3">
    <source>
        <dbReference type="ARBA" id="ARBA00023125"/>
    </source>
</evidence>
<keyword evidence="7" id="KW-1185">Reference proteome</keyword>
<organism evidence="6 7">
    <name type="scientific">Metabacillus niabensis</name>
    <dbReference type="NCBI Taxonomy" id="324854"/>
    <lineage>
        <taxon>Bacteria</taxon>
        <taxon>Bacillati</taxon>
        <taxon>Bacillota</taxon>
        <taxon>Bacilli</taxon>
        <taxon>Bacillales</taxon>
        <taxon>Bacillaceae</taxon>
        <taxon>Metabacillus</taxon>
    </lineage>
</organism>
<dbReference type="SUPFAM" id="SSF53850">
    <property type="entry name" value="Periplasmic binding protein-like II"/>
    <property type="match status" value="1"/>
</dbReference>
<dbReference type="Pfam" id="PF00126">
    <property type="entry name" value="HTH_1"/>
    <property type="match status" value="1"/>
</dbReference>
<sequence length="296" mass="33115">MNLHALRIFAEVAKCGSVTRSAENLLISQPAVTAQIRNLEKEIDLKLITANGRSIQLTEAGEILAVYSKQLFTLETKIEEEMQNIRNGVKGKLRICATDLPGSTVLPKWLVKFKKAYPMVDVQFSKGSSQTAYQRLQDHAVQLAFICGEAKEEEGIEYFTLLEDELIFIVPNNHHYNGKEISLEKMMKEPFILREQGSYTRKKLFSLCNASGIDMPLSQIGIEGMKESIEAVKAGYGAALVPALAVENELIKGELGRVNIKDLFIKHPIKLCKRKQDEPLSTATNFISFIKAELNL</sequence>
<name>A0ABT9Z0M7_9BACI</name>
<dbReference type="Gene3D" id="3.40.190.10">
    <property type="entry name" value="Periplasmic binding protein-like II"/>
    <property type="match status" value="2"/>
</dbReference>
<dbReference type="PROSITE" id="PS50931">
    <property type="entry name" value="HTH_LYSR"/>
    <property type="match status" value="1"/>
</dbReference>
<evidence type="ECO:0000256" key="2">
    <source>
        <dbReference type="ARBA" id="ARBA00023015"/>
    </source>
</evidence>
<evidence type="ECO:0000256" key="4">
    <source>
        <dbReference type="ARBA" id="ARBA00023163"/>
    </source>
</evidence>
<evidence type="ECO:0000313" key="7">
    <source>
        <dbReference type="Proteomes" id="UP001232245"/>
    </source>
</evidence>
<comment type="caution">
    <text evidence="6">The sequence shown here is derived from an EMBL/GenBank/DDBJ whole genome shotgun (WGS) entry which is preliminary data.</text>
</comment>
<proteinExistence type="inferred from homology"/>
<comment type="similarity">
    <text evidence="1">Belongs to the LysR transcriptional regulatory family.</text>
</comment>
<reference evidence="6 7" key="1">
    <citation type="submission" date="2023-07" db="EMBL/GenBank/DDBJ databases">
        <title>Genomic Encyclopedia of Type Strains, Phase IV (KMG-IV): sequencing the most valuable type-strain genomes for metagenomic binning, comparative biology and taxonomic classification.</title>
        <authorList>
            <person name="Goeker M."/>
        </authorList>
    </citation>
    <scope>NUCLEOTIDE SEQUENCE [LARGE SCALE GENOMIC DNA]</scope>
    <source>
        <strain evidence="6 7">DSM 17723</strain>
    </source>
</reference>
<evidence type="ECO:0000313" key="6">
    <source>
        <dbReference type="EMBL" id="MDQ0225803.1"/>
    </source>
</evidence>
<keyword evidence="2" id="KW-0805">Transcription regulation</keyword>
<dbReference type="InterPro" id="IPR036388">
    <property type="entry name" value="WH-like_DNA-bd_sf"/>
</dbReference>
<dbReference type="InterPro" id="IPR005119">
    <property type="entry name" value="LysR_subst-bd"/>
</dbReference>
<dbReference type="Proteomes" id="UP001232245">
    <property type="component" value="Unassembled WGS sequence"/>
</dbReference>
<dbReference type="SUPFAM" id="SSF46785">
    <property type="entry name" value="Winged helix' DNA-binding domain"/>
    <property type="match status" value="1"/>
</dbReference>
<evidence type="ECO:0000259" key="5">
    <source>
        <dbReference type="PROSITE" id="PS50931"/>
    </source>
</evidence>
<dbReference type="InterPro" id="IPR036390">
    <property type="entry name" value="WH_DNA-bd_sf"/>
</dbReference>
<dbReference type="Gene3D" id="1.10.10.10">
    <property type="entry name" value="Winged helix-like DNA-binding domain superfamily/Winged helix DNA-binding domain"/>
    <property type="match status" value="1"/>
</dbReference>
<dbReference type="InterPro" id="IPR000847">
    <property type="entry name" value="LysR_HTH_N"/>
</dbReference>
<gene>
    <name evidence="6" type="ORF">J2S02_002147</name>
</gene>
<protein>
    <submittedName>
        <fullName evidence="6">DNA-binding transcriptional LysR family regulator</fullName>
    </submittedName>
</protein>
<dbReference type="PANTHER" id="PTHR30126">
    <property type="entry name" value="HTH-TYPE TRANSCRIPTIONAL REGULATOR"/>
    <property type="match status" value="1"/>
</dbReference>
<keyword evidence="3 6" id="KW-0238">DNA-binding</keyword>
<feature type="domain" description="HTH lysR-type" evidence="5">
    <location>
        <begin position="1"/>
        <end position="58"/>
    </location>
</feature>
<dbReference type="Pfam" id="PF03466">
    <property type="entry name" value="LysR_substrate"/>
    <property type="match status" value="1"/>
</dbReference>
<dbReference type="PANTHER" id="PTHR30126:SF40">
    <property type="entry name" value="HTH-TYPE TRANSCRIPTIONAL REGULATOR GLTR"/>
    <property type="match status" value="1"/>
</dbReference>
<dbReference type="GO" id="GO:0003677">
    <property type="term" value="F:DNA binding"/>
    <property type="evidence" value="ECO:0007669"/>
    <property type="project" value="UniProtKB-KW"/>
</dbReference>